<dbReference type="Gene3D" id="3.30.390.80">
    <property type="entry name" value="DNA repair protein Rad52/59/22"/>
    <property type="match status" value="1"/>
</dbReference>
<dbReference type="FunFam" id="3.30.390.80:FF:000001">
    <property type="entry name" value="DNA repair protein RAD52 homolog"/>
    <property type="match status" value="1"/>
</dbReference>
<dbReference type="AlphaFoldDB" id="A0A8J6APX2"/>
<sequence>MEGQTRKAFESAPWGARSISPKRAKLTQELLKRTIGTDILSTRPGPGGRRMAYLEGAKVIELANESFGYSSWSHSIVNITMDYLDDHGGRFSCGFSAIVRVELENGSYHEGLGFGCSDNLPTKGSAIEKAKKSAVTDALKRSLRVFGNGLGNAISTKTNHTTTKQELSSRIYVDDTEDIYLKPDPGSKPMDPRLDQGMPPQGMGQGMGQGMARGPPHQGVQGIHMGNGGNAGNGGNNNGMNGGHPKNGMNGPNPGQGQGHQGGGMNGMGQGQAMPGMMMQGPGPQGQQGPLHPGQGPQGSWGPPQNMGQRPMSGSPRVPLTGRGNGR</sequence>
<dbReference type="InterPro" id="IPR007232">
    <property type="entry name" value="Rad52_Rad59_Rad22"/>
</dbReference>
<evidence type="ECO:0000256" key="2">
    <source>
        <dbReference type="ARBA" id="ARBA00022763"/>
    </source>
</evidence>
<feature type="compositionally biased region" description="Gly residues" evidence="5">
    <location>
        <begin position="254"/>
        <end position="270"/>
    </location>
</feature>
<dbReference type="Pfam" id="PF04098">
    <property type="entry name" value="Rad52_Rad22"/>
    <property type="match status" value="1"/>
</dbReference>
<evidence type="ECO:0000256" key="5">
    <source>
        <dbReference type="SAM" id="MobiDB-lite"/>
    </source>
</evidence>
<feature type="compositionally biased region" description="Low complexity" evidence="5">
    <location>
        <begin position="271"/>
        <end position="305"/>
    </location>
</feature>
<dbReference type="OrthoDB" id="206565at2759"/>
<keyword evidence="4" id="KW-0234">DNA repair</keyword>
<feature type="region of interest" description="Disordered" evidence="5">
    <location>
        <begin position="223"/>
        <end position="327"/>
    </location>
</feature>
<dbReference type="InterPro" id="IPR041247">
    <property type="entry name" value="Rad52_fam"/>
</dbReference>
<dbReference type="PANTHER" id="PTHR12132:SF1">
    <property type="entry name" value="DNA REPAIR PROTEIN RAD52 HOMOLOG"/>
    <property type="match status" value="1"/>
</dbReference>
<evidence type="ECO:0000313" key="7">
    <source>
        <dbReference type="Proteomes" id="UP000717585"/>
    </source>
</evidence>
<dbReference type="GO" id="GO:0045002">
    <property type="term" value="P:double-strand break repair via single-strand annealing"/>
    <property type="evidence" value="ECO:0007669"/>
    <property type="project" value="TreeGrafter"/>
</dbReference>
<dbReference type="SUPFAM" id="SSF54768">
    <property type="entry name" value="dsRNA-binding domain-like"/>
    <property type="match status" value="1"/>
</dbReference>
<protein>
    <submittedName>
        <fullName evidence="6">DNA repair protein Rad52</fullName>
    </submittedName>
</protein>
<evidence type="ECO:0000256" key="4">
    <source>
        <dbReference type="ARBA" id="ARBA00023204"/>
    </source>
</evidence>
<dbReference type="EMBL" id="JAHDYR010000064">
    <property type="protein sequence ID" value="KAG9390646.1"/>
    <property type="molecule type" value="Genomic_DNA"/>
</dbReference>
<feature type="compositionally biased region" description="Low complexity" evidence="5">
    <location>
        <begin position="243"/>
        <end position="253"/>
    </location>
</feature>
<name>A0A8J6APX2_9EUKA</name>
<organism evidence="6 7">
    <name type="scientific">Carpediemonas membranifera</name>
    <dbReference type="NCBI Taxonomy" id="201153"/>
    <lineage>
        <taxon>Eukaryota</taxon>
        <taxon>Metamonada</taxon>
        <taxon>Carpediemonas-like organisms</taxon>
        <taxon>Carpediemonas</taxon>
    </lineage>
</organism>
<dbReference type="GO" id="GO:0005634">
    <property type="term" value="C:nucleus"/>
    <property type="evidence" value="ECO:0007669"/>
    <property type="project" value="TreeGrafter"/>
</dbReference>
<dbReference type="Proteomes" id="UP000717585">
    <property type="component" value="Unassembled WGS sequence"/>
</dbReference>
<dbReference type="InterPro" id="IPR042525">
    <property type="entry name" value="Rad52_Rad59_Rad22_sf"/>
</dbReference>
<comment type="similarity">
    <text evidence="1">Belongs to the RAD52 family.</text>
</comment>
<accession>A0A8J6APX2</accession>
<keyword evidence="2" id="KW-0227">DNA damage</keyword>
<feature type="compositionally biased region" description="Gly residues" evidence="5">
    <location>
        <begin position="225"/>
        <end position="242"/>
    </location>
</feature>
<dbReference type="PANTHER" id="PTHR12132">
    <property type="entry name" value="DNA REPAIR AND RECOMBINATION PROTEIN RAD52, RAD59"/>
    <property type="match status" value="1"/>
</dbReference>
<evidence type="ECO:0000256" key="3">
    <source>
        <dbReference type="ARBA" id="ARBA00023172"/>
    </source>
</evidence>
<evidence type="ECO:0000313" key="6">
    <source>
        <dbReference type="EMBL" id="KAG9390646.1"/>
    </source>
</evidence>
<dbReference type="GO" id="GO:0006312">
    <property type="term" value="P:mitotic recombination"/>
    <property type="evidence" value="ECO:0007669"/>
    <property type="project" value="TreeGrafter"/>
</dbReference>
<dbReference type="GO" id="GO:0000724">
    <property type="term" value="P:double-strand break repair via homologous recombination"/>
    <property type="evidence" value="ECO:0007669"/>
    <property type="project" value="TreeGrafter"/>
</dbReference>
<keyword evidence="3" id="KW-0233">DNA recombination</keyword>
<reference evidence="6" key="1">
    <citation type="submission" date="2021-05" db="EMBL/GenBank/DDBJ databases">
        <title>A free-living protist that lacks canonical eukaryotic 1 DNA replication and segregation systems.</title>
        <authorList>
            <person name="Salas-Leiva D.E."/>
            <person name="Tromer E.C."/>
            <person name="Curtis B.A."/>
            <person name="Jerlstrom-Hultqvist J."/>
            <person name="Kolisko M."/>
            <person name="Yi Z."/>
            <person name="Salas-Leiva J.S."/>
            <person name="Gallot-Lavallee L."/>
            <person name="Kops G.J.P.L."/>
            <person name="Archibald J.M."/>
            <person name="Simpson A.G.B."/>
            <person name="Roger A.J."/>
        </authorList>
    </citation>
    <scope>NUCLEOTIDE SEQUENCE</scope>
    <source>
        <strain evidence="6">BICM</strain>
    </source>
</reference>
<keyword evidence="7" id="KW-1185">Reference proteome</keyword>
<proteinExistence type="inferred from homology"/>
<evidence type="ECO:0000256" key="1">
    <source>
        <dbReference type="ARBA" id="ARBA00006638"/>
    </source>
</evidence>
<comment type="caution">
    <text evidence="6">The sequence shown here is derived from an EMBL/GenBank/DDBJ whole genome shotgun (WGS) entry which is preliminary data.</text>
</comment>
<gene>
    <name evidence="6" type="ORF">J8273_8011</name>
</gene>